<name>A0ABP5BPH6_9MICO</name>
<dbReference type="Gene3D" id="3.30.70.100">
    <property type="match status" value="1"/>
</dbReference>
<organism evidence="1 2">
    <name type="scientific">Agromyces allii</name>
    <dbReference type="NCBI Taxonomy" id="393607"/>
    <lineage>
        <taxon>Bacteria</taxon>
        <taxon>Bacillati</taxon>
        <taxon>Actinomycetota</taxon>
        <taxon>Actinomycetes</taxon>
        <taxon>Micrococcales</taxon>
        <taxon>Microbacteriaceae</taxon>
        <taxon>Agromyces</taxon>
    </lineage>
</organism>
<evidence type="ECO:0000313" key="1">
    <source>
        <dbReference type="EMBL" id="GAA1948955.1"/>
    </source>
</evidence>
<dbReference type="NCBIfam" id="NF008333">
    <property type="entry name" value="PRK11118.1"/>
    <property type="match status" value="1"/>
</dbReference>
<reference evidence="2" key="1">
    <citation type="journal article" date="2019" name="Int. J. Syst. Evol. Microbiol.">
        <title>The Global Catalogue of Microorganisms (GCM) 10K type strain sequencing project: providing services to taxonomists for standard genome sequencing and annotation.</title>
        <authorList>
            <consortium name="The Broad Institute Genomics Platform"/>
            <consortium name="The Broad Institute Genome Sequencing Center for Infectious Disease"/>
            <person name="Wu L."/>
            <person name="Ma J."/>
        </authorList>
    </citation>
    <scope>NUCLEOTIDE SEQUENCE [LARGE SCALE GENOMIC DNA]</scope>
    <source>
        <strain evidence="2">JCM 13584</strain>
    </source>
</reference>
<dbReference type="PANTHER" id="PTHR39169">
    <property type="match status" value="1"/>
</dbReference>
<proteinExistence type="predicted"/>
<dbReference type="GO" id="GO:0004497">
    <property type="term" value="F:monooxygenase activity"/>
    <property type="evidence" value="ECO:0007669"/>
    <property type="project" value="UniProtKB-KW"/>
</dbReference>
<dbReference type="EMBL" id="BAAAMK010000002">
    <property type="protein sequence ID" value="GAA1948955.1"/>
    <property type="molecule type" value="Genomic_DNA"/>
</dbReference>
<dbReference type="RefSeq" id="WP_157413254.1">
    <property type="nucleotide sequence ID" value="NZ_BAAAMK010000002.1"/>
</dbReference>
<comment type="caution">
    <text evidence="1">The sequence shown here is derived from an EMBL/GenBank/DDBJ whole genome shotgun (WGS) entry which is preliminary data.</text>
</comment>
<dbReference type="InterPro" id="IPR011008">
    <property type="entry name" value="Dimeric_a/b-barrel"/>
</dbReference>
<sequence>MPVIAYFEFPLSDGPWGDDAVGAFTDLAAEIAVEPGFRSKIWTEDPERGVAGGVYVFDDAASAEAYVAKHTTRLAGFGITDIDARIIGVNAGLSALTNGAVEAAGSKAA</sequence>
<dbReference type="InterPro" id="IPR014910">
    <property type="entry name" value="YdhR"/>
</dbReference>
<dbReference type="PANTHER" id="PTHR39169:SF1">
    <property type="entry name" value="MONOOXYGENASE YDHR-RELATED"/>
    <property type="match status" value="1"/>
</dbReference>
<keyword evidence="2" id="KW-1185">Reference proteome</keyword>
<dbReference type="Proteomes" id="UP001499954">
    <property type="component" value="Unassembled WGS sequence"/>
</dbReference>
<dbReference type="Pfam" id="PF08803">
    <property type="entry name" value="ydhR"/>
    <property type="match status" value="1"/>
</dbReference>
<gene>
    <name evidence="1" type="ORF">GCM10009717_14080</name>
</gene>
<accession>A0ABP5BPH6</accession>
<protein>
    <submittedName>
        <fullName evidence="1">Monooxygenase</fullName>
    </submittedName>
</protein>
<keyword evidence="1" id="KW-0560">Oxidoreductase</keyword>
<dbReference type="SUPFAM" id="SSF54909">
    <property type="entry name" value="Dimeric alpha+beta barrel"/>
    <property type="match status" value="1"/>
</dbReference>
<evidence type="ECO:0000313" key="2">
    <source>
        <dbReference type="Proteomes" id="UP001499954"/>
    </source>
</evidence>
<keyword evidence="1" id="KW-0503">Monooxygenase</keyword>